<feature type="compositionally biased region" description="Basic and acidic residues" evidence="1">
    <location>
        <begin position="1075"/>
        <end position="1095"/>
    </location>
</feature>
<feature type="region of interest" description="Disordered" evidence="1">
    <location>
        <begin position="499"/>
        <end position="533"/>
    </location>
</feature>
<feature type="compositionally biased region" description="Basic and acidic residues" evidence="1">
    <location>
        <begin position="524"/>
        <end position="533"/>
    </location>
</feature>
<feature type="compositionally biased region" description="Basic and acidic residues" evidence="1">
    <location>
        <begin position="669"/>
        <end position="770"/>
    </location>
</feature>
<name>A0A512AX76_9BACT</name>
<dbReference type="Proteomes" id="UP000321532">
    <property type="component" value="Unassembled WGS sequence"/>
</dbReference>
<evidence type="ECO:0000256" key="2">
    <source>
        <dbReference type="SAM" id="Phobius"/>
    </source>
</evidence>
<dbReference type="InterPro" id="IPR012683">
    <property type="entry name" value="CHP02302_TM"/>
</dbReference>
<keyword evidence="2" id="KW-1133">Transmembrane helix</keyword>
<evidence type="ECO:0000256" key="1">
    <source>
        <dbReference type="SAM" id="MobiDB-lite"/>
    </source>
</evidence>
<keyword evidence="4" id="KW-1185">Reference proteome</keyword>
<dbReference type="Pfam" id="PF13779">
    <property type="entry name" value="DUF4175"/>
    <property type="match status" value="1"/>
</dbReference>
<proteinExistence type="predicted"/>
<dbReference type="EMBL" id="BJYS01000013">
    <property type="protein sequence ID" value="GEO04313.1"/>
    <property type="molecule type" value="Genomic_DNA"/>
</dbReference>
<gene>
    <name evidence="3" type="ORF">AAE02nite_19770</name>
</gene>
<protein>
    <submittedName>
        <fullName evidence="3">ATPase</fullName>
    </submittedName>
</protein>
<reference evidence="3 4" key="1">
    <citation type="submission" date="2019-07" db="EMBL/GenBank/DDBJ databases">
        <title>Whole genome shotgun sequence of Adhaeribacter aerolatus NBRC 106133.</title>
        <authorList>
            <person name="Hosoyama A."/>
            <person name="Uohara A."/>
            <person name="Ohji S."/>
            <person name="Ichikawa N."/>
        </authorList>
    </citation>
    <scope>NUCLEOTIDE SEQUENCE [LARGE SCALE GENOMIC DNA]</scope>
    <source>
        <strain evidence="3 4">NBRC 106133</strain>
    </source>
</reference>
<comment type="caution">
    <text evidence="3">The sequence shown here is derived from an EMBL/GenBank/DDBJ whole genome shotgun (WGS) entry which is preliminary data.</text>
</comment>
<feature type="region of interest" description="Disordered" evidence="1">
    <location>
        <begin position="1075"/>
        <end position="1101"/>
    </location>
</feature>
<sequence length="1139" mass="132775">MQVVLHQLQEFKKKFYLNLLIKGLIFSGGLILTFFLLYNLLEYFFYFPYYVRAFLFFSFLGLCFYAFLRWIFAPLAAFINLRKLLTDEQAARQVGNYYPDIKDRLLNTIQLQAVSSNNDLIAASINQKSQQLAAYHFAESIRLTENRPLLKYVLLPMAIMLVIALIYPSLFLQGTDRIIHYQRHYAPAAPFTFEIQNKNLQAFQEEDYTLNVKLAGKTIPSEVTLMYNGREQKLTQQKDGTYSFTFQKLQRPVDFQLAGGGFFSEEYRLNVLARPNLTNFSIDVTYPAYLNKEAETIHNTGNVTVPEGSTLRWNFKATATEQLALNFDQPQQTLAAVQEKDLFRVSKRIMATQEYSINLRNKYSQNKEQMNFLISSVPDRHPDISVENFRDTTTYAYLVLGGSVSDDYGLTRLNLHYRVTNDNNQKNSGYRAVPLHFDRNQLSQTYYHQWNLNSLSLQPGDRLEYFVQVWDNDGVHGSKSSRTRLFDFKVPTRADLEREAASNAKSIQSQLSKSVEKSQQLRQELQKTDEKLKTKNNLNWQDKKQMENLLDKKKQLEQDIEAMKQLYEQLNKQQDRFDQKSPQLMEKAKQLQQLMNDLLDEETKKLYQELEKLLQQQQPNERELQRLLEKMNNKENNLEKELERTLELFKQLQFETKLDNTAKELEKLAKEQEDLAEKTEDKKANTKEDKQNQQKEDKQNESKQNEAKESKQDQKQSKEERQEELQKEQEQIKEQFEDIKKDVDELKELDKQMDQQHQMEETEPQEKQVDQELQNSQEQLQKEQNKKASQSQKNAAQKMQEMAKQMQQKMSSAEMEQAQQNLDHLRDILENLITLSFDQEELMKSFRGVSQSDPRFITLGQQQLKLKDDAKIIEDSLLSLAKKVFQIQSFVTREVGAMNDNISQSLGQIKERNIGKITGYQQLTMTSINNLALMLNDALKQMQQQMAMAMAQSGKGKGKQKGKPQPGNMGDMQDALNQKIQELQKGNKSGKALSEELAKLAAEQQALRNALRELEKQQQQDGKQDGDKPGSGGNMDNLRKMMEQTETDLVNKRLTEQTIMRQREILTRLLEAEKSARERDLDDKREAHTASEKTRTMPPSFEKYLKTKQKQTELLKTVSPALSPYYKQEVNEYFQKMGK</sequence>
<feature type="transmembrane region" description="Helical" evidence="2">
    <location>
        <begin position="49"/>
        <end position="72"/>
    </location>
</feature>
<feature type="transmembrane region" description="Helical" evidence="2">
    <location>
        <begin position="15"/>
        <end position="37"/>
    </location>
</feature>
<feature type="region of interest" description="Disordered" evidence="1">
    <location>
        <begin position="1014"/>
        <end position="1037"/>
    </location>
</feature>
<feature type="transmembrane region" description="Helical" evidence="2">
    <location>
        <begin position="152"/>
        <end position="172"/>
    </location>
</feature>
<feature type="compositionally biased region" description="Low complexity" evidence="1">
    <location>
        <begin position="792"/>
        <end position="813"/>
    </location>
</feature>
<accession>A0A512AX76</accession>
<feature type="region of interest" description="Disordered" evidence="1">
    <location>
        <begin position="669"/>
        <end position="818"/>
    </location>
</feature>
<evidence type="ECO:0000313" key="4">
    <source>
        <dbReference type="Proteomes" id="UP000321532"/>
    </source>
</evidence>
<evidence type="ECO:0000313" key="3">
    <source>
        <dbReference type="EMBL" id="GEO04313.1"/>
    </source>
</evidence>
<dbReference type="AlphaFoldDB" id="A0A512AX76"/>
<keyword evidence="2" id="KW-0812">Transmembrane</keyword>
<feature type="compositionally biased region" description="Polar residues" evidence="1">
    <location>
        <begin position="503"/>
        <end position="523"/>
    </location>
</feature>
<keyword evidence="2" id="KW-0472">Membrane</keyword>
<feature type="region of interest" description="Disordered" evidence="1">
    <location>
        <begin position="950"/>
        <end position="972"/>
    </location>
</feature>
<feature type="compositionally biased region" description="Basic and acidic residues" evidence="1">
    <location>
        <begin position="1014"/>
        <end position="1028"/>
    </location>
</feature>
<organism evidence="3 4">
    <name type="scientific">Adhaeribacter aerolatus</name>
    <dbReference type="NCBI Taxonomy" id="670289"/>
    <lineage>
        <taxon>Bacteria</taxon>
        <taxon>Pseudomonadati</taxon>
        <taxon>Bacteroidota</taxon>
        <taxon>Cytophagia</taxon>
        <taxon>Cytophagales</taxon>
        <taxon>Hymenobacteraceae</taxon>
        <taxon>Adhaeribacter</taxon>
    </lineage>
</organism>